<comment type="similarity">
    <text evidence="2 14">Belongs to the ATPase protein 8 family.</text>
</comment>
<evidence type="ECO:0000256" key="3">
    <source>
        <dbReference type="ARBA" id="ARBA00022448"/>
    </source>
</evidence>
<keyword evidence="7 15" id="KW-1133">Transmembrane helix</keyword>
<gene>
    <name evidence="16" type="primary">ATPase8</name>
</gene>
<dbReference type="AlphaFoldDB" id="Q17U80"/>
<evidence type="ECO:0000256" key="4">
    <source>
        <dbReference type="ARBA" id="ARBA00022547"/>
    </source>
</evidence>
<evidence type="ECO:0000313" key="16">
    <source>
        <dbReference type="EMBL" id="BAE96388.1"/>
    </source>
</evidence>
<dbReference type="InterPro" id="IPR050635">
    <property type="entry name" value="ATPase_protein_8"/>
</dbReference>
<evidence type="ECO:0000256" key="2">
    <source>
        <dbReference type="ARBA" id="ARBA00008892"/>
    </source>
</evidence>
<comment type="function">
    <text evidence="12">Subunit 8, of the mitochondrial membrane ATP synthase complex (F(1)F(0) ATP synthase or Complex V) that produces ATP from ADP in the presence of a proton gradient across the membrane which is generated by electron transport complexes of the respiratory chain. ATP synthase complex consist of a soluble F(1) head domain - the catalytic core - and a membrane F(1) domain - the membrane proton channel. These two domains are linked by a central stalk rotating inside the F(1) region and a stationary peripheral stalk. During catalysis, ATP synthesis in the catalytic domain of F(1) is coupled via a rotary mechanism of the central stalk subunits to proton translocation. In vivo, can only synthesize ATP although its ATP hydrolase activity can be activated artificially in vitro. Part of the complex F(0) domain.</text>
</comment>
<sequence>MPQLNPDPWFMIFILSWGVFLAILPLKVMGHTFPNEPTPKSMTTPKTTPWNWPWH</sequence>
<evidence type="ECO:0000256" key="14">
    <source>
        <dbReference type="RuleBase" id="RU003661"/>
    </source>
</evidence>
<comment type="subcellular location">
    <subcellularLocation>
        <location evidence="1 14">Mitochondrion membrane</location>
        <topology evidence="1 14">Single-pass membrane protein</topology>
    </subcellularLocation>
</comment>
<keyword evidence="8 14" id="KW-0406">Ion transport</keyword>
<dbReference type="GO" id="GO:0045259">
    <property type="term" value="C:proton-transporting ATP synthase complex"/>
    <property type="evidence" value="ECO:0007669"/>
    <property type="project" value="UniProtKB-KW"/>
</dbReference>
<protein>
    <recommendedName>
        <fullName evidence="14">ATP synthase complex subunit 8</fullName>
    </recommendedName>
</protein>
<name>Q17U80_9TELE</name>
<reference evidence="16" key="1">
    <citation type="journal article" date="2006" name="Mol. Phylogenet. Evol.">
        <title>Round and pointed-head grenadier fishes (Actinopterygii: Gadiformes) represent a single sister group: evidence from the complete mitochondrial genome sequences.</title>
        <authorList>
            <person name="Satoh T.P."/>
            <person name="Miya M."/>
            <person name="Endo H."/>
            <person name="Nishida M."/>
        </authorList>
    </citation>
    <scope>NUCLEOTIDE SEQUENCE</scope>
</reference>
<evidence type="ECO:0000256" key="11">
    <source>
        <dbReference type="ARBA" id="ARBA00023310"/>
    </source>
</evidence>
<keyword evidence="10 15" id="KW-0472">Membrane</keyword>
<keyword evidence="11" id="KW-0066">ATP synthesis</keyword>
<dbReference type="PANTHER" id="PTHR39937:SF1">
    <property type="entry name" value="ATP SYNTHASE PROTEIN 8"/>
    <property type="match status" value="1"/>
</dbReference>
<evidence type="ECO:0000256" key="1">
    <source>
        <dbReference type="ARBA" id="ARBA00004304"/>
    </source>
</evidence>
<dbReference type="GO" id="GO:0015986">
    <property type="term" value="P:proton motive force-driven ATP synthesis"/>
    <property type="evidence" value="ECO:0007669"/>
    <property type="project" value="InterPro"/>
</dbReference>
<keyword evidence="4 14" id="KW-0138">CF(0)</keyword>
<dbReference type="EMBL" id="AP008990">
    <property type="protein sequence ID" value="BAE96388.1"/>
    <property type="molecule type" value="Genomic_DNA"/>
</dbReference>
<evidence type="ECO:0000256" key="15">
    <source>
        <dbReference type="SAM" id="Phobius"/>
    </source>
</evidence>
<geneLocation type="mitochondrion" evidence="16"/>
<dbReference type="Pfam" id="PF00895">
    <property type="entry name" value="ATP-synt_8"/>
    <property type="match status" value="1"/>
</dbReference>
<evidence type="ECO:0000256" key="9">
    <source>
        <dbReference type="ARBA" id="ARBA00023128"/>
    </source>
</evidence>
<evidence type="ECO:0000256" key="6">
    <source>
        <dbReference type="ARBA" id="ARBA00022781"/>
    </source>
</evidence>
<dbReference type="PANTHER" id="PTHR39937">
    <property type="entry name" value="ATP SYNTHASE PROTEIN 8"/>
    <property type="match status" value="1"/>
</dbReference>
<dbReference type="GO" id="GO:0031966">
    <property type="term" value="C:mitochondrial membrane"/>
    <property type="evidence" value="ECO:0007669"/>
    <property type="project" value="UniProtKB-SubCell"/>
</dbReference>
<evidence type="ECO:0000256" key="13">
    <source>
        <dbReference type="ARBA" id="ARBA00064647"/>
    </source>
</evidence>
<organism evidence="16">
    <name type="scientific">Trachyrincus murrayi</name>
    <name type="common">roughnose grenadier</name>
    <dbReference type="NCBI Taxonomy" id="241836"/>
    <lineage>
        <taxon>Eukaryota</taxon>
        <taxon>Metazoa</taxon>
        <taxon>Chordata</taxon>
        <taxon>Craniata</taxon>
        <taxon>Vertebrata</taxon>
        <taxon>Euteleostomi</taxon>
        <taxon>Actinopterygii</taxon>
        <taxon>Neopterygii</taxon>
        <taxon>Teleostei</taxon>
        <taxon>Neoteleostei</taxon>
        <taxon>Acanthomorphata</taxon>
        <taxon>Zeiogadaria</taxon>
        <taxon>Gadariae</taxon>
        <taxon>Gadiformes</taxon>
        <taxon>Macrouroidei</taxon>
        <taxon>Macrouridae</taxon>
        <taxon>Trachyrincinae</taxon>
        <taxon>Trachyrincus</taxon>
    </lineage>
</organism>
<keyword evidence="6 14" id="KW-0375">Hydrogen ion transport</keyword>
<proteinExistence type="inferred from homology"/>
<dbReference type="GO" id="GO:0015078">
    <property type="term" value="F:proton transmembrane transporter activity"/>
    <property type="evidence" value="ECO:0007669"/>
    <property type="project" value="InterPro"/>
</dbReference>
<comment type="subunit">
    <text evidence="13">Component of the ATP synthase complex composed at least of ATP5F1A/subunit alpha, ATP5F1B/subunit beta, ATP5MC1/subunit c (homooctomer), MT-ATP6/subunit a, MT-ATP8/subunit 8, ATP5ME/subunit e, ATP5MF/subunit f, ATP5MG/subunit g, ATP5MK/subunit k, ATP5MJ/subunit j, ATP5F1C/subunit gamma, ATP5F1D/subunit delta, ATP5F1E/subunit epsilon, ATP5PF/subunit F6, ATP5PB/subunit b, ATP5PD/subunit d, ATP5PO/subunit OSCP. ATP synthase complex consists of a soluble F(1) head domain (subunits alpha(3) and beta(3)) - the catalytic core - and a membrane F(0) domain - the membrane proton channel (subunits c, a, 8, e, f, g, k and j). These two domains are linked by a central stalk (subunits gamma, delta, and epsilon) rotating inside the F1 region and a stationary peripheral stalk (subunits F6, b, d, and OSCP).</text>
</comment>
<keyword evidence="3 14" id="KW-0813">Transport</keyword>
<dbReference type="InterPro" id="IPR001421">
    <property type="entry name" value="ATP8_metazoa"/>
</dbReference>
<accession>Q17U80</accession>
<evidence type="ECO:0000256" key="5">
    <source>
        <dbReference type="ARBA" id="ARBA00022692"/>
    </source>
</evidence>
<evidence type="ECO:0000256" key="8">
    <source>
        <dbReference type="ARBA" id="ARBA00023065"/>
    </source>
</evidence>
<keyword evidence="9 14" id="KW-0496">Mitochondrion</keyword>
<keyword evidence="5 14" id="KW-0812">Transmembrane</keyword>
<evidence type="ECO:0000256" key="10">
    <source>
        <dbReference type="ARBA" id="ARBA00023136"/>
    </source>
</evidence>
<feature type="transmembrane region" description="Helical" evidence="15">
    <location>
        <begin position="6"/>
        <end position="26"/>
    </location>
</feature>
<evidence type="ECO:0000256" key="12">
    <source>
        <dbReference type="ARBA" id="ARBA00053067"/>
    </source>
</evidence>
<evidence type="ECO:0000256" key="7">
    <source>
        <dbReference type="ARBA" id="ARBA00022989"/>
    </source>
</evidence>